<reference evidence="1 2" key="1">
    <citation type="submission" date="2020-12" db="EMBL/GenBank/DDBJ databases">
        <title>Revised draft genomes of Rhodomicrobium vannielii ATCC 17100 and Rhodomicrobium udaipurense JA643.</title>
        <authorList>
            <person name="Conners E.M."/>
            <person name="Davenport E.J."/>
            <person name="Bose A."/>
        </authorList>
    </citation>
    <scope>NUCLEOTIDE SEQUENCE [LARGE SCALE GENOMIC DNA]</scope>
    <source>
        <strain evidence="1 2">JA643</strain>
    </source>
</reference>
<dbReference type="AlphaFoldDB" id="A0A8I1GIF2"/>
<comment type="caution">
    <text evidence="1">The sequence shown here is derived from an EMBL/GenBank/DDBJ whole genome shotgun (WGS) entry which is preliminary data.</text>
</comment>
<keyword evidence="2" id="KW-1185">Reference proteome</keyword>
<gene>
    <name evidence="1" type="ORF">JDN41_12290</name>
</gene>
<dbReference type="RefSeq" id="WP_037241005.1">
    <property type="nucleotide sequence ID" value="NZ_JAEMUK010000078.1"/>
</dbReference>
<protein>
    <submittedName>
        <fullName evidence="1">Uncharacterized protein</fullName>
    </submittedName>
</protein>
<name>A0A8I1GIF2_9HYPH</name>
<organism evidence="1 2">
    <name type="scientific">Rhodomicrobium udaipurense</name>
    <dbReference type="NCBI Taxonomy" id="1202716"/>
    <lineage>
        <taxon>Bacteria</taxon>
        <taxon>Pseudomonadati</taxon>
        <taxon>Pseudomonadota</taxon>
        <taxon>Alphaproteobacteria</taxon>
        <taxon>Hyphomicrobiales</taxon>
        <taxon>Hyphomicrobiaceae</taxon>
        <taxon>Rhodomicrobium</taxon>
    </lineage>
</organism>
<evidence type="ECO:0000313" key="2">
    <source>
        <dbReference type="Proteomes" id="UP000623250"/>
    </source>
</evidence>
<sequence length="217" mass="23172">MFPFLAFASAGQAQSAPASSGASINYFAAPWATAPLPKPEPTRPRDFGDFYVDFLREAISFWARHYETLGNRSHLLFTQIAAALAFERAARETSAAVTQAYAAFGLKPPPSAIPQWSQPQLLAPLTSFAPLSSFAPGTALAPWAAFNPWLSPALAQNAFNPWGAVAESFNVWTKIWQPAVPQKTTAPQSVAAPAPAKPFTATVTAPGGFNWAFSFGV</sequence>
<proteinExistence type="predicted"/>
<accession>A0A8I1GIF2</accession>
<dbReference type="EMBL" id="JAEMUK010000078">
    <property type="protein sequence ID" value="MBJ7544325.1"/>
    <property type="molecule type" value="Genomic_DNA"/>
</dbReference>
<evidence type="ECO:0000313" key="1">
    <source>
        <dbReference type="EMBL" id="MBJ7544325.1"/>
    </source>
</evidence>
<dbReference type="Proteomes" id="UP000623250">
    <property type="component" value="Unassembled WGS sequence"/>
</dbReference>